<sequence>MDGRGGDAAGDELREWCAAHPKIELHAHLNGSIRDSTLLELAKALGQKGVIVFEDVEHVITKSGRSLSECFMLFDLFHIITTDHTAVTRITKEVVEDFAAENVVYLELRTTPKKNEAKGMTKRSYMKAVLDGLRAVDGVELVSSLFITPRENTIKSSPINDGYCGGKQKRICVRLLLSIDRRESTAAAMETVNLALELCDSGVVGIDLSGNPIIGEWQTFLPALRYAREKGLPITIHCGEVPNKEEVNAILDFCPNRIGHACCLEEDDWKKLKSSKIPIEICLTSNVRTNLVSSINDHHFVDLYGSNHPMILCTDDPGLFSTSLSNEYYLAASTFGLSKVDMHHLAKNAIKFVFANEVEHILKGIFEDAERDLTV</sequence>
<comment type="similarity">
    <text evidence="2">Belongs to the metallo-dependent hydrolases superfamily. Adenosine and AMP deaminases family.</text>
</comment>
<dbReference type="Gene3D" id="3.20.20.140">
    <property type="entry name" value="Metal-dependent hydrolases"/>
    <property type="match status" value="1"/>
</dbReference>
<name>A0A1D1XRN0_9ARAE</name>
<gene>
    <name evidence="9" type="primary">ADAL_4</name>
    <name evidence="9" type="ORF">g.71885</name>
</gene>
<dbReference type="CDD" id="cd00443">
    <property type="entry name" value="ADA_AMPD"/>
    <property type="match status" value="1"/>
</dbReference>
<dbReference type="EMBL" id="GDJX01022896">
    <property type="protein sequence ID" value="JAT45040.1"/>
    <property type="molecule type" value="Transcribed_RNA"/>
</dbReference>
<evidence type="ECO:0000256" key="3">
    <source>
        <dbReference type="ARBA" id="ARBA00022723"/>
    </source>
</evidence>
<proteinExistence type="inferred from homology"/>
<protein>
    <submittedName>
        <fullName evidence="9">Adenosine deaminase-like protein</fullName>
    </submittedName>
</protein>
<evidence type="ECO:0000256" key="7">
    <source>
        <dbReference type="ARBA" id="ARBA00048787"/>
    </source>
</evidence>
<dbReference type="PANTHER" id="PTHR11409">
    <property type="entry name" value="ADENOSINE DEAMINASE"/>
    <property type="match status" value="1"/>
</dbReference>
<dbReference type="InterPro" id="IPR006330">
    <property type="entry name" value="Ado/ade_deaminase"/>
</dbReference>
<evidence type="ECO:0000256" key="4">
    <source>
        <dbReference type="ARBA" id="ARBA00022801"/>
    </source>
</evidence>
<dbReference type="PANTHER" id="PTHR11409:SF42">
    <property type="entry name" value="ADENOSINE DEAMINASE-LIKE PROTEIN"/>
    <property type="match status" value="1"/>
</dbReference>
<accession>A0A1D1XRN0</accession>
<evidence type="ECO:0000256" key="2">
    <source>
        <dbReference type="ARBA" id="ARBA00006676"/>
    </source>
</evidence>
<evidence type="ECO:0000256" key="6">
    <source>
        <dbReference type="ARBA" id="ARBA00023080"/>
    </source>
</evidence>
<evidence type="ECO:0000256" key="1">
    <source>
        <dbReference type="ARBA" id="ARBA00001947"/>
    </source>
</evidence>
<dbReference type="SUPFAM" id="SSF51556">
    <property type="entry name" value="Metallo-dependent hydrolases"/>
    <property type="match status" value="1"/>
</dbReference>
<dbReference type="Pfam" id="PF00962">
    <property type="entry name" value="A_deaminase"/>
    <property type="match status" value="1"/>
</dbReference>
<reference evidence="9" key="1">
    <citation type="submission" date="2015-07" db="EMBL/GenBank/DDBJ databases">
        <title>Transcriptome Assembly of Anthurium amnicola.</title>
        <authorList>
            <person name="Suzuki J."/>
        </authorList>
    </citation>
    <scope>NUCLEOTIDE SEQUENCE</scope>
</reference>
<comment type="cofactor">
    <cofactor evidence="1">
        <name>Zn(2+)</name>
        <dbReference type="ChEBI" id="CHEBI:29105"/>
    </cofactor>
</comment>
<dbReference type="InterPro" id="IPR032466">
    <property type="entry name" value="Metal_Hydrolase"/>
</dbReference>
<organism evidence="9">
    <name type="scientific">Anthurium amnicola</name>
    <dbReference type="NCBI Taxonomy" id="1678845"/>
    <lineage>
        <taxon>Eukaryota</taxon>
        <taxon>Viridiplantae</taxon>
        <taxon>Streptophyta</taxon>
        <taxon>Embryophyta</taxon>
        <taxon>Tracheophyta</taxon>
        <taxon>Spermatophyta</taxon>
        <taxon>Magnoliopsida</taxon>
        <taxon>Liliopsida</taxon>
        <taxon>Araceae</taxon>
        <taxon>Pothoideae</taxon>
        <taxon>Potheae</taxon>
        <taxon>Anthurium</taxon>
    </lineage>
</organism>
<dbReference type="FunFam" id="3.20.20.140:FF:000050">
    <property type="entry name" value="Adenosine/AMP deaminase family protein"/>
    <property type="match status" value="1"/>
</dbReference>
<comment type="catalytic activity">
    <reaction evidence="7">
        <text>N(6)-methyl-AMP + H2O + H(+) = IMP + methylamine</text>
        <dbReference type="Rhea" id="RHEA:16001"/>
        <dbReference type="ChEBI" id="CHEBI:15377"/>
        <dbReference type="ChEBI" id="CHEBI:15378"/>
        <dbReference type="ChEBI" id="CHEBI:58053"/>
        <dbReference type="ChEBI" id="CHEBI:59338"/>
        <dbReference type="ChEBI" id="CHEBI:144842"/>
    </reaction>
    <physiologicalReaction direction="left-to-right" evidence="7">
        <dbReference type="Rhea" id="RHEA:16002"/>
    </physiologicalReaction>
</comment>
<dbReference type="GO" id="GO:0046872">
    <property type="term" value="F:metal ion binding"/>
    <property type="evidence" value="ECO:0007669"/>
    <property type="project" value="UniProtKB-KW"/>
</dbReference>
<evidence type="ECO:0000259" key="8">
    <source>
        <dbReference type="Pfam" id="PF00962"/>
    </source>
</evidence>
<keyword evidence="6" id="KW-0546">Nucleotide metabolism</keyword>
<dbReference type="GO" id="GO:0004000">
    <property type="term" value="F:adenosine deaminase activity"/>
    <property type="evidence" value="ECO:0007669"/>
    <property type="project" value="TreeGrafter"/>
</dbReference>
<dbReference type="AlphaFoldDB" id="A0A1D1XRN0"/>
<feature type="domain" description="Adenosine deaminase" evidence="8">
    <location>
        <begin position="21"/>
        <end position="357"/>
    </location>
</feature>
<dbReference type="InterPro" id="IPR001365">
    <property type="entry name" value="A_deaminase_dom"/>
</dbReference>
<dbReference type="GO" id="GO:0009117">
    <property type="term" value="P:nucleotide metabolic process"/>
    <property type="evidence" value="ECO:0007669"/>
    <property type="project" value="UniProtKB-KW"/>
</dbReference>
<evidence type="ECO:0000313" key="9">
    <source>
        <dbReference type="EMBL" id="JAT45040.1"/>
    </source>
</evidence>
<dbReference type="GO" id="GO:0046103">
    <property type="term" value="P:inosine biosynthetic process"/>
    <property type="evidence" value="ECO:0007669"/>
    <property type="project" value="TreeGrafter"/>
</dbReference>
<keyword evidence="5" id="KW-0862">Zinc</keyword>
<dbReference type="GO" id="GO:0006154">
    <property type="term" value="P:adenosine catabolic process"/>
    <property type="evidence" value="ECO:0007669"/>
    <property type="project" value="TreeGrafter"/>
</dbReference>
<keyword evidence="3" id="KW-0479">Metal-binding</keyword>
<evidence type="ECO:0000256" key="5">
    <source>
        <dbReference type="ARBA" id="ARBA00022833"/>
    </source>
</evidence>
<keyword evidence="4" id="KW-0378">Hydrolase</keyword>